<evidence type="ECO:0000313" key="1">
    <source>
        <dbReference type="EMBL" id="SIT46929.1"/>
    </source>
</evidence>
<reference evidence="1" key="1">
    <citation type="submission" date="2016-12" db="EMBL/GenBank/DDBJ databases">
        <authorList>
            <person name="Moulin L."/>
        </authorList>
    </citation>
    <scope>NUCLEOTIDE SEQUENCE [LARGE SCALE GENOMIC DNA]</scope>
    <source>
        <strain evidence="1">STM 7183</strain>
    </source>
</reference>
<name>A0A1N7SHN1_9BURK</name>
<comment type="caution">
    <text evidence="1">The sequence shown here is derived from an EMBL/GenBank/DDBJ whole genome shotgun (WGS) entry which is preliminary data.</text>
</comment>
<accession>A0A1N7SHN1</accession>
<sequence length="175" mass="18979">MRAVPKMGYTPLQLPQVAMSPSQHSASPSSYCDDVPLITRPPVVVLSPALTSRSIRSPLCCFFDVKRQIFGTARAYPLRAPHRIGHAANASPRCCPDRVADIGKRSTGLPVPNHKLLAKLQGIAEGIKPDRCQFTALNSAQSQYCDAISFGYGLQLQRHSSPSRTVCLPIIVSGR</sequence>
<protein>
    <submittedName>
        <fullName evidence="1">Uncharacterized protein</fullName>
    </submittedName>
</protein>
<keyword evidence="2" id="KW-1185">Reference proteome</keyword>
<dbReference type="AlphaFoldDB" id="A0A1N7SHN1"/>
<dbReference type="EMBL" id="CYGY02000053">
    <property type="protein sequence ID" value="SIT46929.1"/>
    <property type="molecule type" value="Genomic_DNA"/>
</dbReference>
<dbReference type="Proteomes" id="UP000195569">
    <property type="component" value="Unassembled WGS sequence"/>
</dbReference>
<evidence type="ECO:0000313" key="2">
    <source>
        <dbReference type="Proteomes" id="UP000195569"/>
    </source>
</evidence>
<organism evidence="1 2">
    <name type="scientific">Paraburkholderia piptadeniae</name>
    <dbReference type="NCBI Taxonomy" id="1701573"/>
    <lineage>
        <taxon>Bacteria</taxon>
        <taxon>Pseudomonadati</taxon>
        <taxon>Pseudomonadota</taxon>
        <taxon>Betaproteobacteria</taxon>
        <taxon>Burkholderiales</taxon>
        <taxon>Burkholderiaceae</taxon>
        <taxon>Paraburkholderia</taxon>
    </lineage>
</organism>
<gene>
    <name evidence="1" type="ORF">BN2476_530056</name>
</gene>
<proteinExistence type="predicted"/>